<keyword evidence="6" id="KW-1185">Reference proteome</keyword>
<dbReference type="GO" id="GO:0009451">
    <property type="term" value="P:RNA modification"/>
    <property type="evidence" value="ECO:0007669"/>
    <property type="project" value="InterPro"/>
</dbReference>
<evidence type="ECO:0000256" key="2">
    <source>
        <dbReference type="ARBA" id="ARBA00022737"/>
    </source>
</evidence>
<feature type="repeat" description="PPR" evidence="3">
    <location>
        <begin position="64"/>
        <end position="98"/>
    </location>
</feature>
<organism evidence="5 6">
    <name type="scientific">Anisodus acutangulus</name>
    <dbReference type="NCBI Taxonomy" id="402998"/>
    <lineage>
        <taxon>Eukaryota</taxon>
        <taxon>Viridiplantae</taxon>
        <taxon>Streptophyta</taxon>
        <taxon>Embryophyta</taxon>
        <taxon>Tracheophyta</taxon>
        <taxon>Spermatophyta</taxon>
        <taxon>Magnoliopsida</taxon>
        <taxon>eudicotyledons</taxon>
        <taxon>Gunneridae</taxon>
        <taxon>Pentapetalae</taxon>
        <taxon>asterids</taxon>
        <taxon>lamiids</taxon>
        <taxon>Solanales</taxon>
        <taxon>Solanaceae</taxon>
        <taxon>Solanoideae</taxon>
        <taxon>Hyoscyameae</taxon>
        <taxon>Anisodus</taxon>
    </lineage>
</organism>
<proteinExistence type="inferred from homology"/>
<evidence type="ECO:0000259" key="4">
    <source>
        <dbReference type="Pfam" id="PF14432"/>
    </source>
</evidence>
<dbReference type="AlphaFoldDB" id="A0A9Q1RHZ8"/>
<feature type="repeat" description="PPR" evidence="3">
    <location>
        <begin position="1"/>
        <end position="28"/>
    </location>
</feature>
<evidence type="ECO:0000313" key="6">
    <source>
        <dbReference type="Proteomes" id="UP001152561"/>
    </source>
</evidence>
<evidence type="ECO:0000313" key="5">
    <source>
        <dbReference type="EMBL" id="KAJ8557862.1"/>
    </source>
</evidence>
<dbReference type="PANTHER" id="PTHR47926">
    <property type="entry name" value="PENTATRICOPEPTIDE REPEAT-CONTAINING PROTEIN"/>
    <property type="match status" value="1"/>
</dbReference>
<name>A0A9Q1RHZ8_9SOLA</name>
<dbReference type="EMBL" id="JAJAGQ010000007">
    <property type="protein sequence ID" value="KAJ8557862.1"/>
    <property type="molecule type" value="Genomic_DNA"/>
</dbReference>
<dbReference type="InterPro" id="IPR002885">
    <property type="entry name" value="PPR_rpt"/>
</dbReference>
<dbReference type="GO" id="GO:0008270">
    <property type="term" value="F:zinc ion binding"/>
    <property type="evidence" value="ECO:0007669"/>
    <property type="project" value="InterPro"/>
</dbReference>
<gene>
    <name evidence="5" type="ORF">K7X08_004628</name>
</gene>
<feature type="domain" description="DYW" evidence="4">
    <location>
        <begin position="130"/>
        <end position="222"/>
    </location>
</feature>
<dbReference type="Pfam" id="PF14432">
    <property type="entry name" value="DYW_deaminase"/>
    <property type="match status" value="1"/>
</dbReference>
<reference evidence="6" key="1">
    <citation type="journal article" date="2023" name="Proc. Natl. Acad. Sci. U.S.A.">
        <title>Genomic and structural basis for evolution of tropane alkaloid biosynthesis.</title>
        <authorList>
            <person name="Wanga Y.-J."/>
            <person name="Taina T."/>
            <person name="Yua J.-Y."/>
            <person name="Lia J."/>
            <person name="Xua B."/>
            <person name="Chenc J."/>
            <person name="D'Auriad J.C."/>
            <person name="Huanga J.-P."/>
            <person name="Huanga S.-X."/>
        </authorList>
    </citation>
    <scope>NUCLEOTIDE SEQUENCE [LARGE SCALE GENOMIC DNA]</scope>
    <source>
        <strain evidence="6">cv. KIB-2019</strain>
    </source>
</reference>
<dbReference type="GO" id="GO:0003723">
    <property type="term" value="F:RNA binding"/>
    <property type="evidence" value="ECO:0007669"/>
    <property type="project" value="InterPro"/>
</dbReference>
<dbReference type="NCBIfam" id="TIGR00756">
    <property type="entry name" value="PPR"/>
    <property type="match status" value="2"/>
</dbReference>
<dbReference type="PROSITE" id="PS51375">
    <property type="entry name" value="PPR"/>
    <property type="match status" value="2"/>
</dbReference>
<protein>
    <recommendedName>
        <fullName evidence="4">DYW domain-containing protein</fullName>
    </recommendedName>
</protein>
<comment type="similarity">
    <text evidence="1">Belongs to the PPR family. PCMP-H subfamily.</text>
</comment>
<accession>A0A9Q1RHZ8</accession>
<comment type="caution">
    <text evidence="5">The sequence shown here is derived from an EMBL/GenBank/DDBJ whole genome shotgun (WGS) entry which is preliminary data.</text>
</comment>
<evidence type="ECO:0000256" key="1">
    <source>
        <dbReference type="ARBA" id="ARBA00006643"/>
    </source>
</evidence>
<dbReference type="InterPro" id="IPR032867">
    <property type="entry name" value="DYW_dom"/>
</dbReference>
<sequence length="222" mass="25242">MIGGYVRLGLSSEGVALFREMQVAGVVPDEVTMVCFLSACIDLGALELGKWLEAYIERENVSKSDVLWNALIDMFAKCGDVDKALSLFRKKSQWNIVSWTSVIDGDKSHSEYKIIYKMVDDIGKEIRRAGYAASTSEVLLDIDEENKEGAVNRHREKLAIAFSLMNTPPGTPIRIVKNLRVCEDCHSATKFISKTYKREILFRDRNRFHRFIDGVCSCKDFW</sequence>
<dbReference type="Pfam" id="PF01535">
    <property type="entry name" value="PPR"/>
    <property type="match status" value="2"/>
</dbReference>
<dbReference type="PANTHER" id="PTHR47926:SF501">
    <property type="entry name" value="DYW DOMAIN-CONTAINING PROTEIN"/>
    <property type="match status" value="1"/>
</dbReference>
<dbReference type="InterPro" id="IPR011990">
    <property type="entry name" value="TPR-like_helical_dom_sf"/>
</dbReference>
<dbReference type="InterPro" id="IPR046960">
    <property type="entry name" value="PPR_At4g14850-like_plant"/>
</dbReference>
<keyword evidence="2" id="KW-0677">Repeat</keyword>
<dbReference type="Proteomes" id="UP001152561">
    <property type="component" value="Unassembled WGS sequence"/>
</dbReference>
<dbReference type="OrthoDB" id="185373at2759"/>
<dbReference type="Gene3D" id="1.25.40.10">
    <property type="entry name" value="Tetratricopeptide repeat domain"/>
    <property type="match status" value="2"/>
</dbReference>
<evidence type="ECO:0000256" key="3">
    <source>
        <dbReference type="PROSITE-ProRule" id="PRU00708"/>
    </source>
</evidence>